<sequence>MSGYEFVHTASPRKLPFLHSKFKPSSKFAKAFSGCSKFSKLKQSASQDEEEFLRLPRISYNAQDIRDAPPPFGSAHRGSRREYPGFTGSTKIRRHTNTKNTRSSSSQPTAIGVRNSSWDFQSSEEDKYIPFPSPREQKEDFDGRNADPSYDWSQAQTSATKRRDQRLVNGTTAAQAMQNKETEVKDSNSKVSELLSDVDSLFIGDDVEETTEGPGVSDACKTTGQGSLEKPEESTSKTSAKDQRIRFADSVHFGNEENSGDEEAKNDPFAKNFEEKLREVRGKSGVKRDRERKRLQKKKRDCEVRPLGDVITAKRLQELLSPRNEQGVTIRLHS</sequence>
<gene>
    <name evidence="2" type="ORF">EGW08_006647</name>
</gene>
<feature type="region of interest" description="Disordered" evidence="1">
    <location>
        <begin position="63"/>
        <end position="167"/>
    </location>
</feature>
<organism evidence="2 3">
    <name type="scientific">Elysia chlorotica</name>
    <name type="common">Eastern emerald elysia</name>
    <name type="synonym">Sea slug</name>
    <dbReference type="NCBI Taxonomy" id="188477"/>
    <lineage>
        <taxon>Eukaryota</taxon>
        <taxon>Metazoa</taxon>
        <taxon>Spiralia</taxon>
        <taxon>Lophotrochozoa</taxon>
        <taxon>Mollusca</taxon>
        <taxon>Gastropoda</taxon>
        <taxon>Heterobranchia</taxon>
        <taxon>Euthyneura</taxon>
        <taxon>Panpulmonata</taxon>
        <taxon>Sacoglossa</taxon>
        <taxon>Placobranchoidea</taxon>
        <taxon>Plakobranchidae</taxon>
        <taxon>Elysia</taxon>
    </lineage>
</organism>
<proteinExistence type="predicted"/>
<evidence type="ECO:0000313" key="2">
    <source>
        <dbReference type="EMBL" id="RUS85564.1"/>
    </source>
</evidence>
<reference evidence="2 3" key="1">
    <citation type="submission" date="2019-01" db="EMBL/GenBank/DDBJ databases">
        <title>A draft genome assembly of the solar-powered sea slug Elysia chlorotica.</title>
        <authorList>
            <person name="Cai H."/>
            <person name="Li Q."/>
            <person name="Fang X."/>
            <person name="Li J."/>
            <person name="Curtis N.E."/>
            <person name="Altenburger A."/>
            <person name="Shibata T."/>
            <person name="Feng M."/>
            <person name="Maeda T."/>
            <person name="Schwartz J.A."/>
            <person name="Shigenobu S."/>
            <person name="Lundholm N."/>
            <person name="Nishiyama T."/>
            <person name="Yang H."/>
            <person name="Hasebe M."/>
            <person name="Li S."/>
            <person name="Pierce S.K."/>
            <person name="Wang J."/>
        </authorList>
    </citation>
    <scope>NUCLEOTIDE SEQUENCE [LARGE SCALE GENOMIC DNA]</scope>
    <source>
        <strain evidence="2">EC2010</strain>
        <tissue evidence="2">Whole organism of an adult</tissue>
    </source>
</reference>
<feature type="compositionally biased region" description="Basic and acidic residues" evidence="1">
    <location>
        <begin position="135"/>
        <end position="145"/>
    </location>
</feature>
<feature type="region of interest" description="Disordered" evidence="1">
    <location>
        <begin position="202"/>
        <end position="300"/>
    </location>
</feature>
<dbReference type="OrthoDB" id="6151638at2759"/>
<keyword evidence="3" id="KW-1185">Reference proteome</keyword>
<evidence type="ECO:0000313" key="3">
    <source>
        <dbReference type="Proteomes" id="UP000271974"/>
    </source>
</evidence>
<name>A0A3S0ZS69_ELYCH</name>
<evidence type="ECO:0000256" key="1">
    <source>
        <dbReference type="SAM" id="MobiDB-lite"/>
    </source>
</evidence>
<feature type="compositionally biased region" description="Basic and acidic residues" evidence="1">
    <location>
        <begin position="229"/>
        <end position="249"/>
    </location>
</feature>
<feature type="compositionally biased region" description="Basic and acidic residues" evidence="1">
    <location>
        <begin position="262"/>
        <end position="289"/>
    </location>
</feature>
<protein>
    <submittedName>
        <fullName evidence="2">Uncharacterized protein</fullName>
    </submittedName>
</protein>
<feature type="compositionally biased region" description="Polar residues" evidence="1">
    <location>
        <begin position="98"/>
        <end position="121"/>
    </location>
</feature>
<comment type="caution">
    <text evidence="2">The sequence shown here is derived from an EMBL/GenBank/DDBJ whole genome shotgun (WGS) entry which is preliminary data.</text>
</comment>
<dbReference type="EMBL" id="RQTK01000165">
    <property type="protein sequence ID" value="RUS85564.1"/>
    <property type="molecule type" value="Genomic_DNA"/>
</dbReference>
<dbReference type="Proteomes" id="UP000271974">
    <property type="component" value="Unassembled WGS sequence"/>
</dbReference>
<dbReference type="AlphaFoldDB" id="A0A3S0ZS69"/>
<feature type="compositionally biased region" description="Basic residues" evidence="1">
    <location>
        <begin position="290"/>
        <end position="299"/>
    </location>
</feature>
<accession>A0A3S0ZS69</accession>